<keyword evidence="12" id="KW-0119">Carbohydrate metabolism</keyword>
<dbReference type="InParanoid" id="A9VCP6"/>
<keyword evidence="9" id="KW-0472">Membrane</keyword>
<comment type="pathway">
    <text evidence="3">Protein modification; protein glycosylation.</text>
</comment>
<keyword evidence="7" id="KW-0256">Endoplasmic reticulum</keyword>
<dbReference type="KEGG" id="mbr:MONBRDRAFT_12575"/>
<accession>A9VCP6</accession>
<evidence type="ECO:0000256" key="12">
    <source>
        <dbReference type="ARBA" id="ARBA00023277"/>
    </source>
</evidence>
<evidence type="ECO:0000256" key="4">
    <source>
        <dbReference type="ARBA" id="ARBA00022676"/>
    </source>
</evidence>
<keyword evidence="6" id="KW-0812">Transmembrane</keyword>
<gene>
    <name evidence="15" type="ORF">MONBRDRAFT_12575</name>
</gene>
<dbReference type="FunFam" id="3.40.50.11350:FF:000005">
    <property type="entry name" value="O-fucosyltransferase family protein"/>
    <property type="match status" value="1"/>
</dbReference>
<proteinExistence type="inferred from homology"/>
<dbReference type="AlphaFoldDB" id="A9VCP6"/>
<dbReference type="GO" id="GO:0046922">
    <property type="term" value="F:peptide-O-fucosyltransferase activity"/>
    <property type="evidence" value="ECO:0007669"/>
    <property type="project" value="InterPro"/>
</dbReference>
<evidence type="ECO:0000313" key="16">
    <source>
        <dbReference type="Proteomes" id="UP000001357"/>
    </source>
</evidence>
<dbReference type="EMBL" id="CH991582">
    <property type="protein sequence ID" value="EDQ84683.1"/>
    <property type="molecule type" value="Genomic_DNA"/>
</dbReference>
<dbReference type="PANTHER" id="PTHR13398:SF0">
    <property type="entry name" value="GDP-FUCOSE PROTEIN O-FUCOSYLTRANSFERASE 2"/>
    <property type="match status" value="1"/>
</dbReference>
<dbReference type="RefSeq" id="XP_001750469.1">
    <property type="nucleotide sequence ID" value="XM_001750417.1"/>
</dbReference>
<organism evidence="15 16">
    <name type="scientific">Monosiga brevicollis</name>
    <name type="common">Choanoflagellate</name>
    <dbReference type="NCBI Taxonomy" id="81824"/>
    <lineage>
        <taxon>Eukaryota</taxon>
        <taxon>Choanoflagellata</taxon>
        <taxon>Craspedida</taxon>
        <taxon>Salpingoecidae</taxon>
        <taxon>Monosiga</taxon>
    </lineage>
</organism>
<dbReference type="Proteomes" id="UP000001357">
    <property type="component" value="Unassembled WGS sequence"/>
</dbReference>
<evidence type="ECO:0000256" key="2">
    <source>
        <dbReference type="ARBA" id="ARBA00004240"/>
    </source>
</evidence>
<evidence type="ECO:0000256" key="11">
    <source>
        <dbReference type="ARBA" id="ARBA00023253"/>
    </source>
</evidence>
<dbReference type="GO" id="GO:0005783">
    <property type="term" value="C:endoplasmic reticulum"/>
    <property type="evidence" value="ECO:0007669"/>
    <property type="project" value="UniProtKB-SubCell"/>
</dbReference>
<keyword evidence="16" id="KW-1185">Reference proteome</keyword>
<evidence type="ECO:0000313" key="15">
    <source>
        <dbReference type="EMBL" id="EDQ84683.1"/>
    </source>
</evidence>
<evidence type="ECO:0000256" key="14">
    <source>
        <dbReference type="ARBA" id="ARBA00026232"/>
    </source>
</evidence>
<keyword evidence="8" id="KW-1133">Transmembrane helix</keyword>
<dbReference type="GO" id="GO:0016020">
    <property type="term" value="C:membrane"/>
    <property type="evidence" value="ECO:0007669"/>
    <property type="project" value="UniProtKB-SubCell"/>
</dbReference>
<dbReference type="Pfam" id="PF10250">
    <property type="entry name" value="O-FucT"/>
    <property type="match status" value="1"/>
</dbReference>
<dbReference type="GO" id="GO:0006004">
    <property type="term" value="P:fucose metabolic process"/>
    <property type="evidence" value="ECO:0007669"/>
    <property type="project" value="UniProtKB-KW"/>
</dbReference>
<evidence type="ECO:0000256" key="7">
    <source>
        <dbReference type="ARBA" id="ARBA00022824"/>
    </source>
</evidence>
<keyword evidence="4" id="KW-0328">Glycosyltransferase</keyword>
<evidence type="ECO:0000256" key="1">
    <source>
        <dbReference type="ARBA" id="ARBA00004167"/>
    </source>
</evidence>
<name>A9VCP6_MONBE</name>
<comment type="subcellular location">
    <subcellularLocation>
        <location evidence="2">Endoplasmic reticulum</location>
    </subcellularLocation>
    <subcellularLocation>
        <location evidence="1">Membrane</location>
        <topology evidence="1">Single-pass membrane protein</topology>
    </subcellularLocation>
</comment>
<dbReference type="GeneID" id="5895736"/>
<protein>
    <recommendedName>
        <fullName evidence="14">GDP-fucose protein O-fucosyltransferase 2</fullName>
    </recommendedName>
</protein>
<keyword evidence="11" id="KW-0294">Fucose metabolism</keyword>
<keyword evidence="5" id="KW-0808">Transferase</keyword>
<evidence type="ECO:0000256" key="10">
    <source>
        <dbReference type="ARBA" id="ARBA00023180"/>
    </source>
</evidence>
<dbReference type="STRING" id="81824.A9VCP6"/>
<dbReference type="Gene3D" id="3.40.50.11350">
    <property type="match status" value="1"/>
</dbReference>
<dbReference type="InterPro" id="IPR045130">
    <property type="entry name" value="OFUT2-like"/>
</dbReference>
<keyword evidence="10" id="KW-0325">Glycoprotein</keyword>
<evidence type="ECO:0000256" key="13">
    <source>
        <dbReference type="ARBA" id="ARBA00025803"/>
    </source>
</evidence>
<evidence type="ECO:0000256" key="3">
    <source>
        <dbReference type="ARBA" id="ARBA00004922"/>
    </source>
</evidence>
<sequence length="147" mass="16196">MQFHADLIRTAEEFIHTNFGSRAYLALHLRQGDFKAHGRMPAIELVARQLLHALAADANLTSIFLASDADTSDPDMAWLTAQLAAQNVPLVRLTPPAGSSLGDGQLAILDQIVCARAHKFIGTPESTFTFRIQEERPRWPVHLSSDP</sequence>
<dbReference type="PANTHER" id="PTHR13398">
    <property type="entry name" value="GDP-FUCOSE PROTEIN O-FUCOSYLTRANSFERASE 2"/>
    <property type="match status" value="1"/>
</dbReference>
<reference evidence="15 16" key="1">
    <citation type="journal article" date="2008" name="Nature">
        <title>The genome of the choanoflagellate Monosiga brevicollis and the origin of metazoans.</title>
        <authorList>
            <consortium name="JGI Sequencing"/>
            <person name="King N."/>
            <person name="Westbrook M.J."/>
            <person name="Young S.L."/>
            <person name="Kuo A."/>
            <person name="Abedin M."/>
            <person name="Chapman J."/>
            <person name="Fairclough S."/>
            <person name="Hellsten U."/>
            <person name="Isogai Y."/>
            <person name="Letunic I."/>
            <person name="Marr M."/>
            <person name="Pincus D."/>
            <person name="Putnam N."/>
            <person name="Rokas A."/>
            <person name="Wright K.J."/>
            <person name="Zuzow R."/>
            <person name="Dirks W."/>
            <person name="Good M."/>
            <person name="Goodstein D."/>
            <person name="Lemons D."/>
            <person name="Li W."/>
            <person name="Lyons J.B."/>
            <person name="Morris A."/>
            <person name="Nichols S."/>
            <person name="Richter D.J."/>
            <person name="Salamov A."/>
            <person name="Bork P."/>
            <person name="Lim W.A."/>
            <person name="Manning G."/>
            <person name="Miller W.T."/>
            <person name="McGinnis W."/>
            <person name="Shapiro H."/>
            <person name="Tjian R."/>
            <person name="Grigoriev I.V."/>
            <person name="Rokhsar D."/>
        </authorList>
    </citation>
    <scope>NUCLEOTIDE SEQUENCE [LARGE SCALE GENOMIC DNA]</scope>
    <source>
        <strain evidence="16">MX1 / ATCC 50154</strain>
    </source>
</reference>
<evidence type="ECO:0000256" key="5">
    <source>
        <dbReference type="ARBA" id="ARBA00022679"/>
    </source>
</evidence>
<comment type="similarity">
    <text evidence="13">Belongs to the glycosyltransferase 68 family.</text>
</comment>
<evidence type="ECO:0000256" key="9">
    <source>
        <dbReference type="ARBA" id="ARBA00023136"/>
    </source>
</evidence>
<dbReference type="InterPro" id="IPR019378">
    <property type="entry name" value="GDP-Fuc_O-FucTrfase"/>
</dbReference>
<evidence type="ECO:0000256" key="8">
    <source>
        <dbReference type="ARBA" id="ARBA00022989"/>
    </source>
</evidence>
<evidence type="ECO:0000256" key="6">
    <source>
        <dbReference type="ARBA" id="ARBA00022692"/>
    </source>
</evidence>